<dbReference type="Proteomes" id="UP001229421">
    <property type="component" value="Unassembled WGS sequence"/>
</dbReference>
<evidence type="ECO:0000313" key="2">
    <source>
        <dbReference type="EMBL" id="KAK1424007.1"/>
    </source>
</evidence>
<sequence length="87" mass="9468">MFSVTPASPRKEKKINNTPSCLHTTTTSPSTPSSYHHHQTITSRSGNRTTTTNMYNRFSLGGDGQLDIGETVVETRGIGGGVDLFQR</sequence>
<proteinExistence type="predicted"/>
<dbReference type="AlphaFoldDB" id="A0AAD8NWU7"/>
<keyword evidence="3" id="KW-1185">Reference proteome</keyword>
<reference evidence="2" key="1">
    <citation type="journal article" date="2023" name="bioRxiv">
        <title>Improved chromosome-level genome assembly for marigold (Tagetes erecta).</title>
        <authorList>
            <person name="Jiang F."/>
            <person name="Yuan L."/>
            <person name="Wang S."/>
            <person name="Wang H."/>
            <person name="Xu D."/>
            <person name="Wang A."/>
            <person name="Fan W."/>
        </authorList>
    </citation>
    <scope>NUCLEOTIDE SEQUENCE</scope>
    <source>
        <strain evidence="2">WSJ</strain>
        <tissue evidence="2">Leaf</tissue>
    </source>
</reference>
<dbReference type="EMBL" id="JAUHHV010000005">
    <property type="protein sequence ID" value="KAK1424007.1"/>
    <property type="molecule type" value="Genomic_DNA"/>
</dbReference>
<evidence type="ECO:0000256" key="1">
    <source>
        <dbReference type="SAM" id="MobiDB-lite"/>
    </source>
</evidence>
<feature type="compositionally biased region" description="Low complexity" evidence="1">
    <location>
        <begin position="18"/>
        <end position="53"/>
    </location>
</feature>
<feature type="region of interest" description="Disordered" evidence="1">
    <location>
        <begin position="1"/>
        <end position="53"/>
    </location>
</feature>
<evidence type="ECO:0000313" key="3">
    <source>
        <dbReference type="Proteomes" id="UP001229421"/>
    </source>
</evidence>
<gene>
    <name evidence="2" type="ORF">QVD17_19318</name>
</gene>
<name>A0AAD8NWU7_TARER</name>
<protein>
    <submittedName>
        <fullName evidence="2">Uncharacterized protein</fullName>
    </submittedName>
</protein>
<accession>A0AAD8NWU7</accession>
<comment type="caution">
    <text evidence="2">The sequence shown here is derived from an EMBL/GenBank/DDBJ whole genome shotgun (WGS) entry which is preliminary data.</text>
</comment>
<organism evidence="2 3">
    <name type="scientific">Tagetes erecta</name>
    <name type="common">African marigold</name>
    <dbReference type="NCBI Taxonomy" id="13708"/>
    <lineage>
        <taxon>Eukaryota</taxon>
        <taxon>Viridiplantae</taxon>
        <taxon>Streptophyta</taxon>
        <taxon>Embryophyta</taxon>
        <taxon>Tracheophyta</taxon>
        <taxon>Spermatophyta</taxon>
        <taxon>Magnoliopsida</taxon>
        <taxon>eudicotyledons</taxon>
        <taxon>Gunneridae</taxon>
        <taxon>Pentapetalae</taxon>
        <taxon>asterids</taxon>
        <taxon>campanulids</taxon>
        <taxon>Asterales</taxon>
        <taxon>Asteraceae</taxon>
        <taxon>Asteroideae</taxon>
        <taxon>Heliantheae alliance</taxon>
        <taxon>Tageteae</taxon>
        <taxon>Tagetes</taxon>
    </lineage>
</organism>